<feature type="compositionally biased region" description="Basic residues" evidence="1">
    <location>
        <begin position="64"/>
        <end position="77"/>
    </location>
</feature>
<keyword evidence="3" id="KW-1185">Reference proteome</keyword>
<sequence>MPPQLQKSYLTGKVAKRIRWGTPGDYRRCRRQALKHGMTPNQAAGVCQTLHKKATGMYTGDRRHLGKKAKRGRKKRR</sequence>
<name>A0AA49BN85_9CAUD</name>
<reference evidence="2 3" key="1">
    <citation type="submission" date="2021-11" db="EMBL/GenBank/DDBJ databases">
        <authorList>
            <person name="Harms R.C."/>
            <person name="Hussain Z."/>
            <person name="Phipps C."/>
            <person name="Ball S.L."/>
            <person name="Garlena R.A."/>
            <person name="Russell D.A."/>
            <person name="Jacobs-Sera D."/>
            <person name="Hatfull G.F."/>
        </authorList>
    </citation>
    <scope>NUCLEOTIDE SEQUENCE [LARGE SCALE GENOMIC DNA]</scope>
</reference>
<evidence type="ECO:0000256" key="1">
    <source>
        <dbReference type="SAM" id="MobiDB-lite"/>
    </source>
</evidence>
<feature type="region of interest" description="Disordered" evidence="1">
    <location>
        <begin position="56"/>
        <end position="77"/>
    </location>
</feature>
<organism evidence="2 3">
    <name type="scientific">Gordonia phage Zany</name>
    <dbReference type="NCBI Taxonomy" id="2910759"/>
    <lineage>
        <taxon>Viruses</taxon>
        <taxon>Duplodnaviria</taxon>
        <taxon>Heunggongvirae</taxon>
        <taxon>Uroviricota</taxon>
        <taxon>Caudoviricetes</taxon>
        <taxon>Dovevirinae</taxon>
        <taxon>Lambovirus</taxon>
        <taxon>Lambovirus zany</taxon>
    </lineage>
</organism>
<accession>A0AA49BN85</accession>
<dbReference type="EMBL" id="OL455887">
    <property type="protein sequence ID" value="UJQ86079.1"/>
    <property type="molecule type" value="Genomic_DNA"/>
</dbReference>
<dbReference type="Proteomes" id="UP001200529">
    <property type="component" value="Segment"/>
</dbReference>
<gene>
    <name evidence="2" type="primary">9</name>
    <name evidence="2" type="ORF">ZANY_9</name>
</gene>
<proteinExistence type="predicted"/>
<protein>
    <submittedName>
        <fullName evidence="2">Uncharacterized protein</fullName>
    </submittedName>
</protein>
<evidence type="ECO:0000313" key="3">
    <source>
        <dbReference type="Proteomes" id="UP001200529"/>
    </source>
</evidence>
<evidence type="ECO:0000313" key="2">
    <source>
        <dbReference type="EMBL" id="UJQ86079.1"/>
    </source>
</evidence>